<gene>
    <name evidence="1" type="ORF">C1SCF055_LOCUS31845</name>
</gene>
<dbReference type="EMBL" id="CAMXCT020003779">
    <property type="protein sequence ID" value="CAL1159557.1"/>
    <property type="molecule type" value="Genomic_DNA"/>
</dbReference>
<name>A0A9P1DB04_9DINO</name>
<keyword evidence="3" id="KW-1185">Reference proteome</keyword>
<protein>
    <submittedName>
        <fullName evidence="2">Nipped-B-like protein B</fullName>
    </submittedName>
</protein>
<sequence>MLSTETNQCGLTGQMPSSTKPHVYIFGGHSGKGMCMATEIATSDRTCAVTTISKRGKPSAPGPASAFAQAMAQSTVHYMAACDEKDVKAVECLMDWTAPSMQPLPEARFNVTDVMEQVKKEIGEMNQEQLNRALATVIGQSNAMKKNQRQIKTRLDHKQCSEQEKNRLQDMLLDLQEKEACFLELQTDVKQKLGEEAPPASAEQAVCHVDTLLKQMEKELALQKSG</sequence>
<reference evidence="2 3" key="2">
    <citation type="submission" date="2024-05" db="EMBL/GenBank/DDBJ databases">
        <authorList>
            <person name="Chen Y."/>
            <person name="Shah S."/>
            <person name="Dougan E. K."/>
            <person name="Thang M."/>
            <person name="Chan C."/>
        </authorList>
    </citation>
    <scope>NUCLEOTIDE SEQUENCE [LARGE SCALE GENOMIC DNA]</scope>
</reference>
<accession>A0A9P1DB04</accession>
<evidence type="ECO:0000313" key="3">
    <source>
        <dbReference type="Proteomes" id="UP001152797"/>
    </source>
</evidence>
<dbReference type="OrthoDB" id="429501at2759"/>
<comment type="caution">
    <text evidence="1">The sequence shown here is derived from an EMBL/GenBank/DDBJ whole genome shotgun (WGS) entry which is preliminary data.</text>
</comment>
<evidence type="ECO:0000313" key="1">
    <source>
        <dbReference type="EMBL" id="CAI4006182.1"/>
    </source>
</evidence>
<organism evidence="1">
    <name type="scientific">Cladocopium goreaui</name>
    <dbReference type="NCBI Taxonomy" id="2562237"/>
    <lineage>
        <taxon>Eukaryota</taxon>
        <taxon>Sar</taxon>
        <taxon>Alveolata</taxon>
        <taxon>Dinophyceae</taxon>
        <taxon>Suessiales</taxon>
        <taxon>Symbiodiniaceae</taxon>
        <taxon>Cladocopium</taxon>
    </lineage>
</organism>
<dbReference type="AlphaFoldDB" id="A0A9P1DB04"/>
<reference evidence="1" key="1">
    <citation type="submission" date="2022-10" db="EMBL/GenBank/DDBJ databases">
        <authorList>
            <person name="Chen Y."/>
            <person name="Dougan E. K."/>
            <person name="Chan C."/>
            <person name="Rhodes N."/>
            <person name="Thang M."/>
        </authorList>
    </citation>
    <scope>NUCLEOTIDE SEQUENCE</scope>
</reference>
<evidence type="ECO:0000313" key="2">
    <source>
        <dbReference type="EMBL" id="CAL4793494.1"/>
    </source>
</evidence>
<proteinExistence type="predicted"/>
<dbReference type="EMBL" id="CAMXCT010003779">
    <property type="protein sequence ID" value="CAI4006182.1"/>
    <property type="molecule type" value="Genomic_DNA"/>
</dbReference>
<dbReference type="EMBL" id="CAMXCT030003779">
    <property type="protein sequence ID" value="CAL4793494.1"/>
    <property type="molecule type" value="Genomic_DNA"/>
</dbReference>
<dbReference type="Proteomes" id="UP001152797">
    <property type="component" value="Unassembled WGS sequence"/>
</dbReference>